<dbReference type="InterPro" id="IPR004358">
    <property type="entry name" value="Sig_transdc_His_kin-like_C"/>
</dbReference>
<dbReference type="OrthoDB" id="9804645at2"/>
<dbReference type="PANTHER" id="PTHR44936">
    <property type="entry name" value="SENSOR PROTEIN CREC"/>
    <property type="match status" value="1"/>
</dbReference>
<dbReference type="Gene3D" id="1.10.287.130">
    <property type="match status" value="1"/>
</dbReference>
<dbReference type="GO" id="GO:0005886">
    <property type="term" value="C:plasma membrane"/>
    <property type="evidence" value="ECO:0007669"/>
    <property type="project" value="UniProtKB-SubCell"/>
</dbReference>
<dbReference type="InterPro" id="IPR003661">
    <property type="entry name" value="HisK_dim/P_dom"/>
</dbReference>
<keyword evidence="9" id="KW-0547">Nucleotide-binding</keyword>
<evidence type="ECO:0000256" key="9">
    <source>
        <dbReference type="ARBA" id="ARBA00022741"/>
    </source>
</evidence>
<dbReference type="InterPro" id="IPR003660">
    <property type="entry name" value="HAMP_dom"/>
</dbReference>
<proteinExistence type="predicted"/>
<evidence type="ECO:0000256" key="8">
    <source>
        <dbReference type="ARBA" id="ARBA00022692"/>
    </source>
</evidence>
<evidence type="ECO:0000256" key="12">
    <source>
        <dbReference type="ARBA" id="ARBA00022989"/>
    </source>
</evidence>
<dbReference type="AlphaFoldDB" id="A0A239HB62"/>
<dbReference type="Gene3D" id="3.30.565.10">
    <property type="entry name" value="Histidine kinase-like ATPase, C-terminal domain"/>
    <property type="match status" value="1"/>
</dbReference>
<dbReference type="PRINTS" id="PR00344">
    <property type="entry name" value="BCTRLSENSOR"/>
</dbReference>
<evidence type="ECO:0000256" key="5">
    <source>
        <dbReference type="ARBA" id="ARBA00022519"/>
    </source>
</evidence>
<evidence type="ECO:0000256" key="4">
    <source>
        <dbReference type="ARBA" id="ARBA00022475"/>
    </source>
</evidence>
<feature type="transmembrane region" description="Helical" evidence="15">
    <location>
        <begin position="12"/>
        <end position="33"/>
    </location>
</feature>
<evidence type="ECO:0000256" key="7">
    <source>
        <dbReference type="ARBA" id="ARBA00022679"/>
    </source>
</evidence>
<dbReference type="PROSITE" id="PS50109">
    <property type="entry name" value="HIS_KIN"/>
    <property type="match status" value="1"/>
</dbReference>
<evidence type="ECO:0000256" key="14">
    <source>
        <dbReference type="ARBA" id="ARBA00023136"/>
    </source>
</evidence>
<evidence type="ECO:0000256" key="1">
    <source>
        <dbReference type="ARBA" id="ARBA00000085"/>
    </source>
</evidence>
<dbReference type="EMBL" id="FZOT01000006">
    <property type="protein sequence ID" value="SNS78676.1"/>
    <property type="molecule type" value="Genomic_DNA"/>
</dbReference>
<dbReference type="PANTHER" id="PTHR44936:SF5">
    <property type="entry name" value="SENSOR HISTIDINE KINASE ENVZ"/>
    <property type="match status" value="1"/>
</dbReference>
<comment type="subcellular location">
    <subcellularLocation>
        <location evidence="2">Cell inner membrane</location>
        <topology evidence="2">Multi-pass membrane protein</topology>
    </subcellularLocation>
</comment>
<dbReference type="CDD" id="cd00082">
    <property type="entry name" value="HisKA"/>
    <property type="match status" value="1"/>
</dbReference>
<evidence type="ECO:0000259" key="17">
    <source>
        <dbReference type="PROSITE" id="PS50885"/>
    </source>
</evidence>
<keyword evidence="19" id="KW-1185">Reference proteome</keyword>
<evidence type="ECO:0000256" key="13">
    <source>
        <dbReference type="ARBA" id="ARBA00023012"/>
    </source>
</evidence>
<dbReference type="PROSITE" id="PS50885">
    <property type="entry name" value="HAMP"/>
    <property type="match status" value="1"/>
</dbReference>
<evidence type="ECO:0000256" key="6">
    <source>
        <dbReference type="ARBA" id="ARBA00022553"/>
    </source>
</evidence>
<organism evidence="18 19">
    <name type="scientific">Noviherbaspirillum humi</name>
    <dbReference type="NCBI Taxonomy" id="1688639"/>
    <lineage>
        <taxon>Bacteria</taxon>
        <taxon>Pseudomonadati</taxon>
        <taxon>Pseudomonadota</taxon>
        <taxon>Betaproteobacteria</taxon>
        <taxon>Burkholderiales</taxon>
        <taxon>Oxalobacteraceae</taxon>
        <taxon>Noviherbaspirillum</taxon>
    </lineage>
</organism>
<dbReference type="EC" id="2.7.13.3" evidence="3"/>
<evidence type="ECO:0000259" key="16">
    <source>
        <dbReference type="PROSITE" id="PS50109"/>
    </source>
</evidence>
<dbReference type="Pfam" id="PF02518">
    <property type="entry name" value="HATPase_c"/>
    <property type="match status" value="1"/>
</dbReference>
<keyword evidence="12 15" id="KW-1133">Transmembrane helix</keyword>
<name>A0A239HB62_9BURK</name>
<feature type="transmembrane region" description="Helical" evidence="15">
    <location>
        <begin position="170"/>
        <end position="189"/>
    </location>
</feature>
<dbReference type="SMART" id="SM00388">
    <property type="entry name" value="HisKA"/>
    <property type="match status" value="1"/>
</dbReference>
<evidence type="ECO:0000256" key="15">
    <source>
        <dbReference type="SAM" id="Phobius"/>
    </source>
</evidence>
<keyword evidence="8 15" id="KW-0812">Transmembrane</keyword>
<keyword evidence="4" id="KW-1003">Cell membrane</keyword>
<evidence type="ECO:0000256" key="2">
    <source>
        <dbReference type="ARBA" id="ARBA00004429"/>
    </source>
</evidence>
<dbReference type="SMART" id="SM00304">
    <property type="entry name" value="HAMP"/>
    <property type="match status" value="1"/>
</dbReference>
<keyword evidence="5" id="KW-0997">Cell inner membrane</keyword>
<gene>
    <name evidence="18" type="ORF">SAMN06265795_106176</name>
</gene>
<evidence type="ECO:0000256" key="11">
    <source>
        <dbReference type="ARBA" id="ARBA00022840"/>
    </source>
</evidence>
<evidence type="ECO:0000313" key="18">
    <source>
        <dbReference type="EMBL" id="SNS78676.1"/>
    </source>
</evidence>
<protein>
    <recommendedName>
        <fullName evidence="3">histidine kinase</fullName>
        <ecNumber evidence="3">2.7.13.3</ecNumber>
    </recommendedName>
</protein>
<keyword evidence="13" id="KW-0902">Two-component regulatory system</keyword>
<dbReference type="SMART" id="SM00387">
    <property type="entry name" value="HATPase_c"/>
    <property type="match status" value="1"/>
</dbReference>
<evidence type="ECO:0000313" key="19">
    <source>
        <dbReference type="Proteomes" id="UP000198284"/>
    </source>
</evidence>
<dbReference type="SUPFAM" id="SSF55874">
    <property type="entry name" value="ATPase domain of HSP90 chaperone/DNA topoisomerase II/histidine kinase"/>
    <property type="match status" value="1"/>
</dbReference>
<reference evidence="18 19" key="1">
    <citation type="submission" date="2017-06" db="EMBL/GenBank/DDBJ databases">
        <authorList>
            <person name="Kim H.J."/>
            <person name="Triplett B.A."/>
        </authorList>
    </citation>
    <scope>NUCLEOTIDE SEQUENCE [LARGE SCALE GENOMIC DNA]</scope>
    <source>
        <strain evidence="18 19">U15</strain>
    </source>
</reference>
<keyword evidence="10 18" id="KW-0418">Kinase</keyword>
<keyword evidence="14 15" id="KW-0472">Membrane</keyword>
<dbReference type="InterPro" id="IPR036097">
    <property type="entry name" value="HisK_dim/P_sf"/>
</dbReference>
<keyword evidence="11" id="KW-0067">ATP-binding</keyword>
<comment type="catalytic activity">
    <reaction evidence="1">
        <text>ATP + protein L-histidine = ADP + protein N-phospho-L-histidine.</text>
        <dbReference type="EC" id="2.7.13.3"/>
    </reaction>
</comment>
<dbReference type="CDD" id="cd06225">
    <property type="entry name" value="HAMP"/>
    <property type="match status" value="1"/>
</dbReference>
<evidence type="ECO:0000256" key="10">
    <source>
        <dbReference type="ARBA" id="ARBA00022777"/>
    </source>
</evidence>
<sequence length="447" mass="48281">MMRLFSSMSSRIFLILLGGIVISATLTLGFAMSERQEMIRDFRYAQAAERVSQFLLSFERVSPALRPELARAAVGVGIDIRPAGQAREREADEGSLAAAVDQRLPGGFRVAAAEPGPGLCPPPFDEGRRGDGRLPCEPLLVQLPDGDRLLLVSRPPRPAGRMRPRARPDFTVQAILFILSIGVLAAFIARMATAPVKRLAQAATALGGDMERPPLPEAGATEIRQAAAAFNAMQSRIRRHIRQQTHMLAAITHDLQTPLTRMRLRLEKVGDEELRGKLLGDLSAMQGMVREGLDLARSLDASEPVQRLDLDSLVDSVCTDASDAGQAVSFSGSTGMSLPGRPLALRRCLTNLVDNAAKYGRRADVTVQRGPGVVLVSVRDHGPGIPEDQLEKVFDPFYRLETSRSRDTGGTGLGLAIARNIAEQHGGKIELRNRADGGLEAILTLPC</sequence>
<feature type="domain" description="HAMP" evidence="17">
    <location>
        <begin position="190"/>
        <end position="242"/>
    </location>
</feature>
<dbReference type="Pfam" id="PF00672">
    <property type="entry name" value="HAMP"/>
    <property type="match status" value="1"/>
</dbReference>
<evidence type="ECO:0000256" key="3">
    <source>
        <dbReference type="ARBA" id="ARBA00012438"/>
    </source>
</evidence>
<keyword evidence="6" id="KW-0597">Phosphoprotein</keyword>
<dbReference type="Proteomes" id="UP000198284">
    <property type="component" value="Unassembled WGS sequence"/>
</dbReference>
<dbReference type="InterPro" id="IPR003594">
    <property type="entry name" value="HATPase_dom"/>
</dbReference>
<dbReference type="InterPro" id="IPR050980">
    <property type="entry name" value="2C_sensor_his_kinase"/>
</dbReference>
<dbReference type="InterPro" id="IPR005467">
    <property type="entry name" value="His_kinase_dom"/>
</dbReference>
<dbReference type="InterPro" id="IPR036890">
    <property type="entry name" value="HATPase_C_sf"/>
</dbReference>
<accession>A0A239HB62</accession>
<feature type="domain" description="Histidine kinase" evidence="16">
    <location>
        <begin position="250"/>
        <end position="447"/>
    </location>
</feature>
<dbReference type="CDD" id="cd00075">
    <property type="entry name" value="HATPase"/>
    <property type="match status" value="1"/>
</dbReference>
<dbReference type="SUPFAM" id="SSF47384">
    <property type="entry name" value="Homodimeric domain of signal transducing histidine kinase"/>
    <property type="match status" value="1"/>
</dbReference>
<dbReference type="GO" id="GO:0005524">
    <property type="term" value="F:ATP binding"/>
    <property type="evidence" value="ECO:0007669"/>
    <property type="project" value="UniProtKB-KW"/>
</dbReference>
<keyword evidence="7" id="KW-0808">Transferase</keyword>
<dbReference type="GO" id="GO:0000155">
    <property type="term" value="F:phosphorelay sensor kinase activity"/>
    <property type="evidence" value="ECO:0007669"/>
    <property type="project" value="InterPro"/>
</dbReference>